<evidence type="ECO:0000313" key="6">
    <source>
        <dbReference type="EMBL" id="SVA78726.1"/>
    </source>
</evidence>
<dbReference type="GO" id="GO:0004644">
    <property type="term" value="F:phosphoribosylglycinamide formyltransferase activity"/>
    <property type="evidence" value="ECO:0007669"/>
    <property type="project" value="UniProtKB-EC"/>
</dbReference>
<dbReference type="PANTHER" id="PTHR43369:SF2">
    <property type="entry name" value="PHOSPHORIBOSYLGLYCINAMIDE FORMYLTRANSFERASE"/>
    <property type="match status" value="1"/>
</dbReference>
<dbReference type="InterPro" id="IPR004607">
    <property type="entry name" value="GART"/>
</dbReference>
<evidence type="ECO:0000256" key="1">
    <source>
        <dbReference type="ARBA" id="ARBA00005054"/>
    </source>
</evidence>
<dbReference type="HAMAP" id="MF_01930">
    <property type="entry name" value="PurN"/>
    <property type="match status" value="1"/>
</dbReference>
<dbReference type="GO" id="GO:0005737">
    <property type="term" value="C:cytoplasm"/>
    <property type="evidence" value="ECO:0007669"/>
    <property type="project" value="TreeGrafter"/>
</dbReference>
<gene>
    <name evidence="6" type="ORF">METZ01_LOCUS131580</name>
</gene>
<comment type="pathway">
    <text evidence="1">Purine metabolism; IMP biosynthesis via de novo pathway; N(2)-formyl-N(1)-(5-phospho-D-ribosyl)glycinamide from N(1)-(5-phospho-D-ribosyl)glycinamide (10-formyl THF route): step 1/1.</text>
</comment>
<evidence type="ECO:0000256" key="2">
    <source>
        <dbReference type="ARBA" id="ARBA00012254"/>
    </source>
</evidence>
<dbReference type="InterPro" id="IPR036477">
    <property type="entry name" value="Formyl_transf_N_sf"/>
</dbReference>
<dbReference type="Pfam" id="PF00551">
    <property type="entry name" value="Formyl_trans_N"/>
    <property type="match status" value="1"/>
</dbReference>
<sequence>MLNLGRNGIALGVMASHGGTNLQAIIDACENDRIYGSVSVVISNNSRSQSIERARKSGISAIHLSSHTHPEPCELQRAIRQVMKKHDVDLVVLAGYMRKVGLTVLDAFPNRVINSHPALLPKHGGKGMYGDYVHSAVLNAGDKESGITIHLVDREYDQGPTVSQVKIPVLSKDTVDSLRSRVQQREHSFWVETIERIRTGDIDLDETAKDFRRIGNSQ</sequence>
<name>A0A381YNX9_9ZZZZ</name>
<evidence type="ECO:0000256" key="3">
    <source>
        <dbReference type="ARBA" id="ARBA00022679"/>
    </source>
</evidence>
<dbReference type="AlphaFoldDB" id="A0A381YNX9"/>
<dbReference type="SUPFAM" id="SSF53328">
    <property type="entry name" value="Formyltransferase"/>
    <property type="match status" value="1"/>
</dbReference>
<keyword evidence="4" id="KW-0658">Purine biosynthesis</keyword>
<feature type="domain" description="Formyl transferase N-terminal" evidence="5">
    <location>
        <begin position="13"/>
        <end position="194"/>
    </location>
</feature>
<evidence type="ECO:0000256" key="4">
    <source>
        <dbReference type="ARBA" id="ARBA00022755"/>
    </source>
</evidence>
<dbReference type="CDD" id="cd08645">
    <property type="entry name" value="FMT_core_GART"/>
    <property type="match status" value="1"/>
</dbReference>
<dbReference type="InterPro" id="IPR002376">
    <property type="entry name" value="Formyl_transf_N"/>
</dbReference>
<dbReference type="Gene3D" id="3.40.50.170">
    <property type="entry name" value="Formyl transferase, N-terminal domain"/>
    <property type="match status" value="1"/>
</dbReference>
<keyword evidence="3" id="KW-0808">Transferase</keyword>
<dbReference type="EMBL" id="UINC01018690">
    <property type="protein sequence ID" value="SVA78726.1"/>
    <property type="molecule type" value="Genomic_DNA"/>
</dbReference>
<dbReference type="NCBIfam" id="TIGR00639">
    <property type="entry name" value="PurN"/>
    <property type="match status" value="1"/>
</dbReference>
<dbReference type="EC" id="2.1.2.2" evidence="2"/>
<dbReference type="GO" id="GO:0006189">
    <property type="term" value="P:'de novo' IMP biosynthetic process"/>
    <property type="evidence" value="ECO:0007669"/>
    <property type="project" value="InterPro"/>
</dbReference>
<accession>A0A381YNX9</accession>
<reference evidence="6" key="1">
    <citation type="submission" date="2018-05" db="EMBL/GenBank/DDBJ databases">
        <authorList>
            <person name="Lanie J.A."/>
            <person name="Ng W.-L."/>
            <person name="Kazmierczak K.M."/>
            <person name="Andrzejewski T.M."/>
            <person name="Davidsen T.M."/>
            <person name="Wayne K.J."/>
            <person name="Tettelin H."/>
            <person name="Glass J.I."/>
            <person name="Rusch D."/>
            <person name="Podicherti R."/>
            <person name="Tsui H.-C.T."/>
            <person name="Winkler M.E."/>
        </authorList>
    </citation>
    <scope>NUCLEOTIDE SEQUENCE</scope>
</reference>
<protein>
    <recommendedName>
        <fullName evidence="2">phosphoribosylglycinamide formyltransferase 1</fullName>
        <ecNumber evidence="2">2.1.2.2</ecNumber>
    </recommendedName>
</protein>
<proteinExistence type="inferred from homology"/>
<dbReference type="PANTHER" id="PTHR43369">
    <property type="entry name" value="PHOSPHORIBOSYLGLYCINAMIDE FORMYLTRANSFERASE"/>
    <property type="match status" value="1"/>
</dbReference>
<evidence type="ECO:0000259" key="5">
    <source>
        <dbReference type="Pfam" id="PF00551"/>
    </source>
</evidence>
<organism evidence="6">
    <name type="scientific">marine metagenome</name>
    <dbReference type="NCBI Taxonomy" id="408172"/>
    <lineage>
        <taxon>unclassified sequences</taxon>
        <taxon>metagenomes</taxon>
        <taxon>ecological metagenomes</taxon>
    </lineage>
</organism>